<evidence type="ECO:0000259" key="14">
    <source>
        <dbReference type="Pfam" id="PF21772"/>
    </source>
</evidence>
<keyword evidence="4" id="KW-1003">Cell membrane</keyword>
<feature type="domain" description="Ciliogenesis-associated TTC17-interacting protein N-terminal" evidence="14">
    <location>
        <begin position="268"/>
        <end position="375"/>
    </location>
</feature>
<dbReference type="GO" id="GO:0030041">
    <property type="term" value="P:actin filament polymerization"/>
    <property type="evidence" value="ECO:0007669"/>
    <property type="project" value="TreeGrafter"/>
</dbReference>
<comment type="caution">
    <text evidence="15">The sequence shown here is derived from an EMBL/GenBank/DDBJ whole genome shotgun (WGS) entry which is preliminary data.</text>
</comment>
<dbReference type="STRING" id="137246.A0A401RTW6"/>
<evidence type="ECO:0000256" key="5">
    <source>
        <dbReference type="ARBA" id="ARBA00022490"/>
    </source>
</evidence>
<feature type="compositionally biased region" description="Low complexity" evidence="13">
    <location>
        <begin position="39"/>
        <end position="51"/>
    </location>
</feature>
<evidence type="ECO:0000313" key="15">
    <source>
        <dbReference type="EMBL" id="GCC21583.1"/>
    </source>
</evidence>
<evidence type="ECO:0000256" key="12">
    <source>
        <dbReference type="ARBA" id="ARBA00039249"/>
    </source>
</evidence>
<dbReference type="GO" id="GO:0005886">
    <property type="term" value="C:plasma membrane"/>
    <property type="evidence" value="ECO:0007669"/>
    <property type="project" value="UniProtKB-SubCell"/>
</dbReference>
<dbReference type="PANTHER" id="PTHR15505">
    <property type="entry name" value="RIIA DOMAIN-CONTAINING PROTEIN 1"/>
    <property type="match status" value="1"/>
</dbReference>
<evidence type="ECO:0000256" key="7">
    <source>
        <dbReference type="ARBA" id="ARBA00023136"/>
    </source>
</evidence>
<evidence type="ECO:0000256" key="1">
    <source>
        <dbReference type="ARBA" id="ARBA00004123"/>
    </source>
</evidence>
<dbReference type="Proteomes" id="UP000287033">
    <property type="component" value="Unassembled WGS sequence"/>
</dbReference>
<accession>A0A401RTW6</accession>
<dbReference type="OrthoDB" id="6334211at2759"/>
<keyword evidence="7" id="KW-0472">Membrane</keyword>
<sequence length="492" mass="54576">MVTAGNVQDGYAGGGVLGRRPPRLHGNRRRGTRAEAVCPQQEGTPQQTGGEKLLPLNAKSNFLPAKFERFTSTSVTRIVINYVVHSSFTAKGSCLSREAHCAMSTSEFPDSSRELATEALSSGISPPLGQLGNSDLNTSPNELNHIESPGTPGALTTPETVSQPSGLLEPLPTANQEAIHFLASLVPEEFNNIYFTDSLMTVSDTGKEIGEFTVTIQPILYHSFPCLNIHANSHGTIDSIPCGTSISAYVSLELETLEQYHQEYIKIVTTETLTFKPEELHGFVSEASNLALLRILAQRNKFSDNMVFLSFDSDMKLSTSTYMNLGHRTMKIGKEERQVLGIQRTIHSETSGPMNWQSNFLSSGHLTSRVQVGSPATMVLTQLPHLREADEEEPKPVFEKKPLIWEEDLQLYSKFIDRTEALKADYNSYLRHHPELRSLMADFLEFLLLQKPEDVVTFAAEYFAPFSTLHTEQNTFLTSNKSSPFKEQGDSK</sequence>
<evidence type="ECO:0000256" key="11">
    <source>
        <dbReference type="ARBA" id="ARBA00037938"/>
    </source>
</evidence>
<comment type="function">
    <text evidence="10">Plays a role in primary ciliogenesis by modulating actin polymerization.</text>
</comment>
<dbReference type="Pfam" id="PF21772">
    <property type="entry name" value="CATIP_N"/>
    <property type="match status" value="1"/>
</dbReference>
<comment type="subcellular location">
    <subcellularLocation>
        <location evidence="2">Cell membrane</location>
    </subcellularLocation>
    <subcellularLocation>
        <location evidence="3">Cytoplasm</location>
        <location evidence="3">Cytoskeleton</location>
    </subcellularLocation>
    <subcellularLocation>
        <location evidence="1">Nucleus</location>
    </subcellularLocation>
</comment>
<evidence type="ECO:0000256" key="3">
    <source>
        <dbReference type="ARBA" id="ARBA00004245"/>
    </source>
</evidence>
<dbReference type="SUPFAM" id="SSF47391">
    <property type="entry name" value="Dimerization-anchoring domain of cAMP-dependent PK regulatory subunit"/>
    <property type="match status" value="1"/>
</dbReference>
<evidence type="ECO:0000256" key="13">
    <source>
        <dbReference type="SAM" id="MobiDB-lite"/>
    </source>
</evidence>
<dbReference type="EMBL" id="BEZZ01002321">
    <property type="protein sequence ID" value="GCC21583.1"/>
    <property type="molecule type" value="Genomic_DNA"/>
</dbReference>
<dbReference type="AlphaFoldDB" id="A0A401RTW6"/>
<reference evidence="15 16" key="1">
    <citation type="journal article" date="2018" name="Nat. Ecol. Evol.">
        <title>Shark genomes provide insights into elasmobranch evolution and the origin of vertebrates.</title>
        <authorList>
            <person name="Hara Y"/>
            <person name="Yamaguchi K"/>
            <person name="Onimaru K"/>
            <person name="Kadota M"/>
            <person name="Koyanagi M"/>
            <person name="Keeley SD"/>
            <person name="Tatsumi K"/>
            <person name="Tanaka K"/>
            <person name="Motone F"/>
            <person name="Kageyama Y"/>
            <person name="Nozu R"/>
            <person name="Adachi N"/>
            <person name="Nishimura O"/>
            <person name="Nakagawa R"/>
            <person name="Tanegashima C"/>
            <person name="Kiyatake I"/>
            <person name="Matsumoto R"/>
            <person name="Murakumo K"/>
            <person name="Nishida K"/>
            <person name="Terakita A"/>
            <person name="Kuratani S"/>
            <person name="Sato K"/>
            <person name="Hyodo S Kuraku.S."/>
        </authorList>
    </citation>
    <scope>NUCLEOTIDE SEQUENCE [LARGE SCALE GENOMIC DNA]</scope>
</reference>
<evidence type="ECO:0000256" key="6">
    <source>
        <dbReference type="ARBA" id="ARBA00022794"/>
    </source>
</evidence>
<keyword evidence="9" id="KW-0539">Nucleus</keyword>
<feature type="region of interest" description="Disordered" evidence="13">
    <location>
        <begin position="112"/>
        <end position="169"/>
    </location>
</feature>
<comment type="similarity">
    <text evidence="11">Belongs to the CATIP family.</text>
</comment>
<evidence type="ECO:0000256" key="2">
    <source>
        <dbReference type="ARBA" id="ARBA00004236"/>
    </source>
</evidence>
<evidence type="ECO:0000256" key="4">
    <source>
        <dbReference type="ARBA" id="ARBA00022475"/>
    </source>
</evidence>
<dbReference type="InterPro" id="IPR047501">
    <property type="entry name" value="DD_CATIP"/>
</dbReference>
<keyword evidence="8" id="KW-0206">Cytoskeleton</keyword>
<proteinExistence type="inferred from homology"/>
<dbReference type="InterPro" id="IPR048777">
    <property type="entry name" value="CATIP_N"/>
</dbReference>
<evidence type="ECO:0000256" key="10">
    <source>
        <dbReference type="ARBA" id="ARBA00037538"/>
    </source>
</evidence>
<dbReference type="GO" id="GO:0005856">
    <property type="term" value="C:cytoskeleton"/>
    <property type="evidence" value="ECO:0007669"/>
    <property type="project" value="UniProtKB-SubCell"/>
</dbReference>
<keyword evidence="6" id="KW-0970">Cilium biogenesis/degradation</keyword>
<dbReference type="PANTHER" id="PTHR15505:SF3">
    <property type="entry name" value="CILIOGENESIS-ASSOCIATED TTC17-INTERACTING PROTEIN"/>
    <property type="match status" value="1"/>
</dbReference>
<gene>
    <name evidence="15" type="ORF">chiPu_0020057</name>
</gene>
<keyword evidence="5" id="KW-0963">Cytoplasm</keyword>
<evidence type="ECO:0000256" key="9">
    <source>
        <dbReference type="ARBA" id="ARBA00023242"/>
    </source>
</evidence>
<feature type="compositionally biased region" description="Basic residues" evidence="13">
    <location>
        <begin position="20"/>
        <end position="31"/>
    </location>
</feature>
<evidence type="ECO:0000256" key="8">
    <source>
        <dbReference type="ARBA" id="ARBA00023212"/>
    </source>
</evidence>
<dbReference type="CDD" id="cd22973">
    <property type="entry name" value="DD_CATIP"/>
    <property type="match status" value="1"/>
</dbReference>
<name>A0A401RTW6_CHIPU</name>
<dbReference type="GO" id="GO:0044782">
    <property type="term" value="P:cilium organization"/>
    <property type="evidence" value="ECO:0007669"/>
    <property type="project" value="TreeGrafter"/>
</dbReference>
<organism evidence="15 16">
    <name type="scientific">Chiloscyllium punctatum</name>
    <name type="common">Brownbanded bambooshark</name>
    <name type="synonym">Hemiscyllium punctatum</name>
    <dbReference type="NCBI Taxonomy" id="137246"/>
    <lineage>
        <taxon>Eukaryota</taxon>
        <taxon>Metazoa</taxon>
        <taxon>Chordata</taxon>
        <taxon>Craniata</taxon>
        <taxon>Vertebrata</taxon>
        <taxon>Chondrichthyes</taxon>
        <taxon>Elasmobranchii</taxon>
        <taxon>Galeomorphii</taxon>
        <taxon>Galeoidea</taxon>
        <taxon>Orectolobiformes</taxon>
        <taxon>Hemiscylliidae</taxon>
        <taxon>Chiloscyllium</taxon>
    </lineage>
</organism>
<dbReference type="GO" id="GO:0005634">
    <property type="term" value="C:nucleus"/>
    <property type="evidence" value="ECO:0007669"/>
    <property type="project" value="UniProtKB-SubCell"/>
</dbReference>
<feature type="region of interest" description="Disordered" evidence="13">
    <location>
        <begin position="1"/>
        <end position="52"/>
    </location>
</feature>
<feature type="compositionally biased region" description="Polar residues" evidence="13">
    <location>
        <begin position="131"/>
        <end position="142"/>
    </location>
</feature>
<keyword evidence="16" id="KW-1185">Reference proteome</keyword>
<protein>
    <recommendedName>
        <fullName evidence="12">Ciliogenesis-associated TTC17-interacting protein</fullName>
    </recommendedName>
</protein>
<evidence type="ECO:0000313" key="16">
    <source>
        <dbReference type="Proteomes" id="UP000287033"/>
    </source>
</evidence>